<evidence type="ECO:0000256" key="6">
    <source>
        <dbReference type="ARBA" id="ARBA00022692"/>
    </source>
</evidence>
<keyword evidence="5 10" id="KW-0145">Chemotaxis</keyword>
<evidence type="ECO:0000256" key="3">
    <source>
        <dbReference type="ARBA" id="ARBA00008281"/>
    </source>
</evidence>
<dbReference type="GO" id="GO:0071973">
    <property type="term" value="P:bacterial-type flagellum-dependent cell motility"/>
    <property type="evidence" value="ECO:0007669"/>
    <property type="project" value="InterPro"/>
</dbReference>
<dbReference type="AlphaFoldDB" id="A0A225NVQ0"/>
<reference evidence="11 12" key="1">
    <citation type="submission" date="2013-04" db="EMBL/GenBank/DDBJ databases">
        <title>Oceanicola sp. 22II1-22F33 Genome Sequencing.</title>
        <authorList>
            <person name="Lai Q."/>
            <person name="Li G."/>
            <person name="Shao Z."/>
        </authorList>
    </citation>
    <scope>NUCLEOTIDE SEQUENCE [LARGE SCALE GENOMIC DNA]</scope>
    <source>
        <strain evidence="11 12">22II1-22F33</strain>
    </source>
</reference>
<dbReference type="Pfam" id="PF03748">
    <property type="entry name" value="FliL"/>
    <property type="match status" value="1"/>
</dbReference>
<gene>
    <name evidence="11" type="ORF">ATO3_06575</name>
</gene>
<organism evidence="11 12">
    <name type="scientific">Marinibacterium profundimaris</name>
    <dbReference type="NCBI Taxonomy" id="1679460"/>
    <lineage>
        <taxon>Bacteria</taxon>
        <taxon>Pseudomonadati</taxon>
        <taxon>Pseudomonadota</taxon>
        <taxon>Alphaproteobacteria</taxon>
        <taxon>Rhodobacterales</taxon>
        <taxon>Paracoccaceae</taxon>
        <taxon>Marinibacterium</taxon>
    </lineage>
</organism>
<evidence type="ECO:0000256" key="9">
    <source>
        <dbReference type="ARBA" id="ARBA00023136"/>
    </source>
</evidence>
<dbReference type="GO" id="GO:0005886">
    <property type="term" value="C:plasma membrane"/>
    <property type="evidence" value="ECO:0007669"/>
    <property type="project" value="UniProtKB-SubCell"/>
</dbReference>
<proteinExistence type="inferred from homology"/>
<evidence type="ECO:0000256" key="10">
    <source>
        <dbReference type="RuleBase" id="RU364125"/>
    </source>
</evidence>
<comment type="similarity">
    <text evidence="3 10">Belongs to the FliL family.</text>
</comment>
<evidence type="ECO:0000256" key="2">
    <source>
        <dbReference type="ARBA" id="ARBA00004162"/>
    </source>
</evidence>
<evidence type="ECO:0000313" key="11">
    <source>
        <dbReference type="EMBL" id="OWU75846.1"/>
    </source>
</evidence>
<evidence type="ECO:0000256" key="4">
    <source>
        <dbReference type="ARBA" id="ARBA00022475"/>
    </source>
</evidence>
<keyword evidence="6 10" id="KW-0812">Transmembrane</keyword>
<keyword evidence="9 10" id="KW-0472">Membrane</keyword>
<evidence type="ECO:0000256" key="8">
    <source>
        <dbReference type="ARBA" id="ARBA00022989"/>
    </source>
</evidence>
<comment type="subcellular location">
    <subcellularLocation>
        <location evidence="10">Cell inner membrane</location>
    </subcellularLocation>
    <subcellularLocation>
        <location evidence="2">Cell membrane</location>
        <topology evidence="2">Single-pass membrane protein</topology>
    </subcellularLocation>
</comment>
<name>A0A225NVQ0_9RHOB</name>
<keyword evidence="12" id="KW-1185">Reference proteome</keyword>
<keyword evidence="7 10" id="KW-0283">Flagellar rotation</keyword>
<accession>A0A225NVQ0</accession>
<dbReference type="InterPro" id="IPR005503">
    <property type="entry name" value="FliL"/>
</dbReference>
<keyword evidence="8 10" id="KW-1133">Transmembrane helix</keyword>
<evidence type="ECO:0000256" key="1">
    <source>
        <dbReference type="ARBA" id="ARBA00002254"/>
    </source>
</evidence>
<evidence type="ECO:0000313" key="12">
    <source>
        <dbReference type="Proteomes" id="UP000215377"/>
    </source>
</evidence>
<dbReference type="GO" id="GO:0006935">
    <property type="term" value="P:chemotaxis"/>
    <property type="evidence" value="ECO:0007669"/>
    <property type="project" value="UniProtKB-KW"/>
</dbReference>
<dbReference type="RefSeq" id="WP_088649028.1">
    <property type="nucleotide sequence ID" value="NZ_AQQR01000002.1"/>
</dbReference>
<sequence>MTDAAAEPTEEPKKGGKGPLLVGLVLLLVGAGGGFFAVSSGMLPFGPQADAHEEGAAPEPDVVATDDIEFIEVPGMVVSFTGGGRRQLLRFSAELEVSKAYKPDVEVLLPRIVDVLNGYLRALEVSDIDDPMALTRLRAQMLRRIQIVTGRDMVRDLLIMEFVLT</sequence>
<dbReference type="GO" id="GO:0009425">
    <property type="term" value="C:bacterial-type flagellum basal body"/>
    <property type="evidence" value="ECO:0007669"/>
    <property type="project" value="InterPro"/>
</dbReference>
<protein>
    <recommendedName>
        <fullName evidence="10">Flagellar protein FliL</fullName>
    </recommendedName>
</protein>
<keyword evidence="10" id="KW-0997">Cell inner membrane</keyword>
<dbReference type="Proteomes" id="UP000215377">
    <property type="component" value="Unassembled WGS sequence"/>
</dbReference>
<dbReference type="OrthoDB" id="7619358at2"/>
<comment type="function">
    <text evidence="1 10">Controls the rotational direction of flagella during chemotaxis.</text>
</comment>
<evidence type="ECO:0000256" key="7">
    <source>
        <dbReference type="ARBA" id="ARBA00022779"/>
    </source>
</evidence>
<dbReference type="EMBL" id="AQQR01000002">
    <property type="protein sequence ID" value="OWU75846.1"/>
    <property type="molecule type" value="Genomic_DNA"/>
</dbReference>
<keyword evidence="4" id="KW-1003">Cell membrane</keyword>
<evidence type="ECO:0000256" key="5">
    <source>
        <dbReference type="ARBA" id="ARBA00022500"/>
    </source>
</evidence>
<feature type="transmembrane region" description="Helical" evidence="10">
    <location>
        <begin position="20"/>
        <end position="38"/>
    </location>
</feature>
<comment type="caution">
    <text evidence="11">The sequence shown here is derived from an EMBL/GenBank/DDBJ whole genome shotgun (WGS) entry which is preliminary data.</text>
</comment>